<gene>
    <name evidence="1" type="ORF">DFH07DRAFT_727561</name>
</gene>
<protein>
    <submittedName>
        <fullName evidence="1">Uncharacterized protein</fullName>
    </submittedName>
</protein>
<evidence type="ECO:0000313" key="1">
    <source>
        <dbReference type="EMBL" id="KAJ7783443.1"/>
    </source>
</evidence>
<keyword evidence="2" id="KW-1185">Reference proteome</keyword>
<sequence length="75" mass="8717">IENDNVKYPSRKNIEPLSISVDGVDEWYVNEIIDERKRGRGQQYYVCFTGCGPEGNRWLPRCLLANNEALDQWLA</sequence>
<dbReference type="SUPFAM" id="SSF54160">
    <property type="entry name" value="Chromo domain-like"/>
    <property type="match status" value="1"/>
</dbReference>
<dbReference type="AlphaFoldDB" id="A0AAD7KF44"/>
<reference evidence="1" key="1">
    <citation type="submission" date="2023-03" db="EMBL/GenBank/DDBJ databases">
        <title>Massive genome expansion in bonnet fungi (Mycena s.s.) driven by repeated elements and novel gene families across ecological guilds.</title>
        <authorList>
            <consortium name="Lawrence Berkeley National Laboratory"/>
            <person name="Harder C.B."/>
            <person name="Miyauchi S."/>
            <person name="Viragh M."/>
            <person name="Kuo A."/>
            <person name="Thoen E."/>
            <person name="Andreopoulos B."/>
            <person name="Lu D."/>
            <person name="Skrede I."/>
            <person name="Drula E."/>
            <person name="Henrissat B."/>
            <person name="Morin E."/>
            <person name="Kohler A."/>
            <person name="Barry K."/>
            <person name="LaButti K."/>
            <person name="Morin E."/>
            <person name="Salamov A."/>
            <person name="Lipzen A."/>
            <person name="Mereny Z."/>
            <person name="Hegedus B."/>
            <person name="Baldrian P."/>
            <person name="Stursova M."/>
            <person name="Weitz H."/>
            <person name="Taylor A."/>
            <person name="Grigoriev I.V."/>
            <person name="Nagy L.G."/>
            <person name="Martin F."/>
            <person name="Kauserud H."/>
        </authorList>
    </citation>
    <scope>NUCLEOTIDE SEQUENCE</scope>
    <source>
        <strain evidence="1">CBHHK188m</strain>
    </source>
</reference>
<dbReference type="InterPro" id="IPR016197">
    <property type="entry name" value="Chromo-like_dom_sf"/>
</dbReference>
<proteinExistence type="predicted"/>
<comment type="caution">
    <text evidence="1">The sequence shown here is derived from an EMBL/GenBank/DDBJ whole genome shotgun (WGS) entry which is preliminary data.</text>
</comment>
<dbReference type="EMBL" id="JARJLG010000002">
    <property type="protein sequence ID" value="KAJ7783443.1"/>
    <property type="molecule type" value="Genomic_DNA"/>
</dbReference>
<feature type="non-terminal residue" evidence="1">
    <location>
        <position position="1"/>
    </location>
</feature>
<dbReference type="Proteomes" id="UP001215280">
    <property type="component" value="Unassembled WGS sequence"/>
</dbReference>
<evidence type="ECO:0000313" key="2">
    <source>
        <dbReference type="Proteomes" id="UP001215280"/>
    </source>
</evidence>
<dbReference type="Gene3D" id="2.40.50.40">
    <property type="match status" value="1"/>
</dbReference>
<name>A0AAD7KF44_9AGAR</name>
<organism evidence="1 2">
    <name type="scientific">Mycena maculata</name>
    <dbReference type="NCBI Taxonomy" id="230809"/>
    <lineage>
        <taxon>Eukaryota</taxon>
        <taxon>Fungi</taxon>
        <taxon>Dikarya</taxon>
        <taxon>Basidiomycota</taxon>
        <taxon>Agaricomycotina</taxon>
        <taxon>Agaricomycetes</taxon>
        <taxon>Agaricomycetidae</taxon>
        <taxon>Agaricales</taxon>
        <taxon>Marasmiineae</taxon>
        <taxon>Mycenaceae</taxon>
        <taxon>Mycena</taxon>
    </lineage>
</organism>
<accession>A0AAD7KF44</accession>